<protein>
    <recommendedName>
        <fullName evidence="7">Major facilitator superfamily (MFS) profile domain-containing protein</fullName>
    </recommendedName>
</protein>
<feature type="transmembrane region" description="Helical" evidence="6">
    <location>
        <begin position="701"/>
        <end position="720"/>
    </location>
</feature>
<evidence type="ECO:0000259" key="7">
    <source>
        <dbReference type="PROSITE" id="PS50850"/>
    </source>
</evidence>
<feature type="transmembrane region" description="Helical" evidence="6">
    <location>
        <begin position="950"/>
        <end position="966"/>
    </location>
</feature>
<feature type="transmembrane region" description="Helical" evidence="6">
    <location>
        <begin position="915"/>
        <end position="938"/>
    </location>
</feature>
<feature type="transmembrane region" description="Helical" evidence="6">
    <location>
        <begin position="661"/>
        <end position="681"/>
    </location>
</feature>
<dbReference type="GO" id="GO:0016020">
    <property type="term" value="C:membrane"/>
    <property type="evidence" value="ECO:0007669"/>
    <property type="project" value="UniProtKB-SubCell"/>
</dbReference>
<feature type="compositionally biased region" description="Basic and acidic residues" evidence="5">
    <location>
        <begin position="256"/>
        <end position="265"/>
    </location>
</feature>
<dbReference type="SUPFAM" id="SSF103473">
    <property type="entry name" value="MFS general substrate transporter"/>
    <property type="match status" value="1"/>
</dbReference>
<dbReference type="PANTHER" id="PTHR10924">
    <property type="entry name" value="MAJOR FACILITATOR SUPERFAMILY PROTEIN-RELATED"/>
    <property type="match status" value="1"/>
</dbReference>
<organism evidence="8 9">
    <name type="scientific">Magallana gigas</name>
    <name type="common">Pacific oyster</name>
    <name type="synonym">Crassostrea gigas</name>
    <dbReference type="NCBI Taxonomy" id="29159"/>
    <lineage>
        <taxon>Eukaryota</taxon>
        <taxon>Metazoa</taxon>
        <taxon>Spiralia</taxon>
        <taxon>Lophotrochozoa</taxon>
        <taxon>Mollusca</taxon>
        <taxon>Bivalvia</taxon>
        <taxon>Autobranchia</taxon>
        <taxon>Pteriomorphia</taxon>
        <taxon>Ostreida</taxon>
        <taxon>Ostreoidea</taxon>
        <taxon>Ostreidae</taxon>
        <taxon>Magallana</taxon>
    </lineage>
</organism>
<feature type="compositionally biased region" description="Basic and acidic residues" evidence="5">
    <location>
        <begin position="511"/>
        <end position="523"/>
    </location>
</feature>
<feature type="transmembrane region" description="Helical" evidence="6">
    <location>
        <begin position="758"/>
        <end position="778"/>
    </location>
</feature>
<dbReference type="CDD" id="cd17399">
    <property type="entry name" value="MFS_MFSD7"/>
    <property type="match status" value="1"/>
</dbReference>
<feature type="region of interest" description="Disordered" evidence="5">
    <location>
        <begin position="118"/>
        <end position="472"/>
    </location>
</feature>
<feature type="transmembrane region" description="Helical" evidence="6">
    <location>
        <begin position="798"/>
        <end position="818"/>
    </location>
</feature>
<evidence type="ECO:0000256" key="3">
    <source>
        <dbReference type="ARBA" id="ARBA00022989"/>
    </source>
</evidence>
<evidence type="ECO:0000256" key="4">
    <source>
        <dbReference type="ARBA" id="ARBA00023136"/>
    </source>
</evidence>
<keyword evidence="4 6" id="KW-0472">Membrane</keyword>
<reference evidence="8" key="1">
    <citation type="submission" date="2022-08" db="UniProtKB">
        <authorList>
            <consortium name="EnsemblMetazoa"/>
        </authorList>
    </citation>
    <scope>IDENTIFICATION</scope>
    <source>
        <strain evidence="8">05x7-T-G4-1.051#20</strain>
    </source>
</reference>
<dbReference type="InterPro" id="IPR049680">
    <property type="entry name" value="FLVCR1-2_SLC49-like"/>
</dbReference>
<feature type="transmembrane region" description="Helical" evidence="6">
    <location>
        <begin position="1063"/>
        <end position="1085"/>
    </location>
</feature>
<feature type="region of interest" description="Disordered" evidence="5">
    <location>
        <begin position="1"/>
        <end position="98"/>
    </location>
</feature>
<sequence length="1121" mass="122369">MPGTIKRTPRRGGLTKTPEKATGLSPAKFYSPKTPGWVSGSQMTFEQDDSPVNKVQKGRRSVMPTGKTFQKPTNSRRHTLFKLPEPVRSSPIGTRSRRSSIFNVESRKGGIRLTIAVTPQEKPKKGPAKVLSPPGVTTRTRRSSVYQKGKTLQEACSQTKKVTVTGRNKPTTKTDTAIPKKTAVKRRSVGPKSPPSRPSSRTSQTADVSITQSVKGAATKRRSVQPNAVKSTTEGVNSPAEKKMKKTPRRSVSKSIETEEPKKNLSENVDDPVFKTPVRPVSSVSEEKQSVSARKLRSAKKTPAPQVTKSLNDVKQNTPKNSSINKTPQSMRKTPAQSASKKLRSAAKSKSETPAVSRSTRKRKIEQPEADATDSETQQMDTKDVQKNQVILSPEMSNNQKDESPKFTEVKQKIDLTEKLDTPQVKKVRMTPAVSDTTEKKSRQSYRKTPAKLKGGDAVTTEDDSFDESVEFKTPMKTPRVMKSAKKTNTAEAVSKTPQVLLTKLPVPNEETKMETGKEEKHQKSVQVLSPALSSPVDHNGKLAERKSTPARVQPDAVKKDGKGKNKKESKCRIGYVLYKELNSVSNVSHLEEDSDKENNFKDFYFNRTRSAGNPDMELKSHDFKMAPSGGSKNNGPMKSESQQSIVSKPEEEYVVYARRWFILIVIVILNLSNAMTWITFSPIADLTSTYYNINAFKVNVLSLIFMVASVPFGFTASWVLDTYGLRSSILMSAWLNGIGNFLRNVSTFDGISLELRFWILLAGQTLAAISQPFVMFAPTKLAALWFPDSQRATANMLASMANPLGILAANLIAPAMVNGCNSEELPRALWVISSPAFLVVVMSTFGVCSSVPPTPPTASAEEDSEPFKEGLKKIAKSKNYWVLCLSFGTGLAVFSAVTSFLDQALCPRGYSNDFAGLCGALMIVGGVVGAVIAGIYVDKTKRFEEVVKVSYGFAVIFGVAFFQAARYKDQEVLIAVMVTGFGTFAFAMYPISMELAVEITYPVAEATSSGLLIVSGQVQGIIIILVTQFLTQPLSAAQLADSACAQGSGCSSGSNSFTPQDWTVPGLFMNALTTLAVCSVILFMKGDYKRMKAEKHLNAQKVLSSTNSLANVIDVQTTSP</sequence>
<dbReference type="InterPro" id="IPR036259">
    <property type="entry name" value="MFS_trans_sf"/>
</dbReference>
<dbReference type="InterPro" id="IPR011701">
    <property type="entry name" value="MFS"/>
</dbReference>
<evidence type="ECO:0000256" key="2">
    <source>
        <dbReference type="ARBA" id="ARBA00022692"/>
    </source>
</evidence>
<evidence type="ECO:0000313" key="9">
    <source>
        <dbReference type="Proteomes" id="UP000005408"/>
    </source>
</evidence>
<dbReference type="Gene3D" id="1.20.1250.20">
    <property type="entry name" value="MFS general substrate transporter like domains"/>
    <property type="match status" value="1"/>
</dbReference>
<evidence type="ECO:0000256" key="5">
    <source>
        <dbReference type="SAM" id="MobiDB-lite"/>
    </source>
</evidence>
<dbReference type="Proteomes" id="UP000005408">
    <property type="component" value="Unassembled WGS sequence"/>
</dbReference>
<feature type="domain" description="Major facilitator superfamily (MFS) profile" evidence="7">
    <location>
        <begin position="663"/>
        <end position="1090"/>
    </location>
</feature>
<feature type="region of interest" description="Disordered" evidence="5">
    <location>
        <begin position="511"/>
        <end position="567"/>
    </location>
</feature>
<evidence type="ECO:0000256" key="1">
    <source>
        <dbReference type="ARBA" id="ARBA00004141"/>
    </source>
</evidence>
<feature type="compositionally biased region" description="Basic and acidic residues" evidence="5">
    <location>
        <begin position="557"/>
        <end position="567"/>
    </location>
</feature>
<dbReference type="GO" id="GO:0022857">
    <property type="term" value="F:transmembrane transporter activity"/>
    <property type="evidence" value="ECO:0007669"/>
    <property type="project" value="InterPro"/>
</dbReference>
<feature type="compositionally biased region" description="Acidic residues" evidence="5">
    <location>
        <begin position="460"/>
        <end position="469"/>
    </location>
</feature>
<comment type="subcellular location">
    <subcellularLocation>
        <location evidence="1">Membrane</location>
        <topology evidence="1">Multi-pass membrane protein</topology>
    </subcellularLocation>
</comment>
<feature type="compositionally biased region" description="Basic and acidic residues" evidence="5">
    <location>
        <begin position="400"/>
        <end position="421"/>
    </location>
</feature>
<feature type="transmembrane region" description="Helical" evidence="6">
    <location>
        <begin position="881"/>
        <end position="903"/>
    </location>
</feature>
<dbReference type="PANTHER" id="PTHR10924:SF6">
    <property type="entry name" value="SOLUTE CARRIER FAMILY 49 MEMBER A3"/>
    <property type="match status" value="1"/>
</dbReference>
<keyword evidence="2 6" id="KW-0812">Transmembrane</keyword>
<feature type="compositionally biased region" description="Polar residues" evidence="5">
    <location>
        <begin position="154"/>
        <end position="175"/>
    </location>
</feature>
<feature type="compositionally biased region" description="Polar residues" evidence="5">
    <location>
        <begin position="204"/>
        <end position="214"/>
    </location>
</feature>
<evidence type="ECO:0000313" key="8">
    <source>
        <dbReference type="EnsemblMetazoa" id="G15773.2:cds"/>
    </source>
</evidence>
<dbReference type="AlphaFoldDB" id="A0A8W8IVK9"/>
<keyword evidence="3 6" id="KW-1133">Transmembrane helix</keyword>
<keyword evidence="9" id="KW-1185">Reference proteome</keyword>
<feature type="compositionally biased region" description="Polar residues" evidence="5">
    <location>
        <begin position="135"/>
        <end position="146"/>
    </location>
</feature>
<accession>A0A8W8IVK9</accession>
<feature type="compositionally biased region" description="Polar residues" evidence="5">
    <location>
        <begin position="387"/>
        <end position="399"/>
    </location>
</feature>
<name>A0A8W8IVK9_MAGGI</name>
<dbReference type="Pfam" id="PF07690">
    <property type="entry name" value="MFS_1"/>
    <property type="match status" value="1"/>
</dbReference>
<dbReference type="PROSITE" id="PS50850">
    <property type="entry name" value="MFS"/>
    <property type="match status" value="1"/>
</dbReference>
<dbReference type="InterPro" id="IPR020846">
    <property type="entry name" value="MFS_dom"/>
</dbReference>
<dbReference type="EnsemblMetazoa" id="G15773.2">
    <property type="protein sequence ID" value="G15773.2:cds"/>
    <property type="gene ID" value="G15773"/>
</dbReference>
<feature type="transmembrane region" description="Helical" evidence="6">
    <location>
        <begin position="830"/>
        <end position="848"/>
    </location>
</feature>
<feature type="compositionally biased region" description="Polar residues" evidence="5">
    <location>
        <begin position="224"/>
        <end position="236"/>
    </location>
</feature>
<feature type="transmembrane region" description="Helical" evidence="6">
    <location>
        <begin position="726"/>
        <end position="746"/>
    </location>
</feature>
<feature type="transmembrane region" description="Helical" evidence="6">
    <location>
        <begin position="973"/>
        <end position="992"/>
    </location>
</feature>
<feature type="compositionally biased region" description="Basic and acidic residues" evidence="5">
    <location>
        <begin position="539"/>
        <end position="548"/>
    </location>
</feature>
<proteinExistence type="predicted"/>
<evidence type="ECO:0000256" key="6">
    <source>
        <dbReference type="SAM" id="Phobius"/>
    </source>
</evidence>
<feature type="compositionally biased region" description="Polar residues" evidence="5">
    <location>
        <begin position="305"/>
        <end position="332"/>
    </location>
</feature>
<feature type="compositionally biased region" description="Basic residues" evidence="5">
    <location>
        <begin position="243"/>
        <end position="252"/>
    </location>
</feature>